<gene>
    <name evidence="2" type="ORF">D1614_00410</name>
</gene>
<dbReference type="RefSeq" id="WP_119435909.1">
    <property type="nucleotide sequence ID" value="NZ_QWGR01000001.1"/>
</dbReference>
<dbReference type="EMBL" id="QWGR01000001">
    <property type="protein sequence ID" value="RIJ50439.1"/>
    <property type="molecule type" value="Genomic_DNA"/>
</dbReference>
<reference evidence="2 3" key="1">
    <citation type="submission" date="2018-08" db="EMBL/GenBank/DDBJ databases">
        <title>Pallidiluteibacterium maritimus gen. nov., sp. nov., isolated from coastal sediment.</title>
        <authorList>
            <person name="Zhou L.Y."/>
        </authorList>
    </citation>
    <scope>NUCLEOTIDE SEQUENCE [LARGE SCALE GENOMIC DNA]</scope>
    <source>
        <strain evidence="2 3">XSD2</strain>
    </source>
</reference>
<dbReference type="InterPro" id="IPR007712">
    <property type="entry name" value="RelE/ParE_toxin"/>
</dbReference>
<proteinExistence type="predicted"/>
<name>A0A399T5N0_9BACT</name>
<evidence type="ECO:0000313" key="3">
    <source>
        <dbReference type="Proteomes" id="UP000265926"/>
    </source>
</evidence>
<organism evidence="2 3">
    <name type="scientific">Maribellus luteus</name>
    <dbReference type="NCBI Taxonomy" id="2305463"/>
    <lineage>
        <taxon>Bacteria</taxon>
        <taxon>Pseudomonadati</taxon>
        <taxon>Bacteroidota</taxon>
        <taxon>Bacteroidia</taxon>
        <taxon>Marinilabiliales</taxon>
        <taxon>Prolixibacteraceae</taxon>
        <taxon>Maribellus</taxon>
    </lineage>
</organism>
<evidence type="ECO:0000256" key="1">
    <source>
        <dbReference type="ARBA" id="ARBA00022649"/>
    </source>
</evidence>
<dbReference type="Pfam" id="PF05016">
    <property type="entry name" value="ParE_toxin"/>
    <property type="match status" value="1"/>
</dbReference>
<keyword evidence="3" id="KW-1185">Reference proteome</keyword>
<dbReference type="Proteomes" id="UP000265926">
    <property type="component" value="Unassembled WGS sequence"/>
</dbReference>
<keyword evidence="1" id="KW-1277">Toxin-antitoxin system</keyword>
<accession>A0A399T5N0</accession>
<dbReference type="InterPro" id="IPR035093">
    <property type="entry name" value="RelE/ParE_toxin_dom_sf"/>
</dbReference>
<protein>
    <submittedName>
        <fullName evidence="2">Type II toxin-antitoxin system RelE/ParE family toxin</fullName>
    </submittedName>
</protein>
<evidence type="ECO:0000313" key="2">
    <source>
        <dbReference type="EMBL" id="RIJ50439.1"/>
    </source>
</evidence>
<dbReference type="Gene3D" id="3.30.2310.20">
    <property type="entry name" value="RelE-like"/>
    <property type="match status" value="1"/>
</dbReference>
<dbReference type="AlphaFoldDB" id="A0A399T5N0"/>
<dbReference type="OrthoDB" id="1098070at2"/>
<sequence>MVYKLIWTKEAVDNLEKILSYLEEKWTERETQQFKKRLSKQLELILQFPEMFPVSTYNPKLRKAVLSKQTTLFYKLDGERLYLVSIFVNLQDIGKIEKL</sequence>
<comment type="caution">
    <text evidence="2">The sequence shown here is derived from an EMBL/GenBank/DDBJ whole genome shotgun (WGS) entry which is preliminary data.</text>
</comment>